<dbReference type="EMBL" id="LR721791">
    <property type="protein sequence ID" value="VVW83900.1"/>
    <property type="molecule type" value="Genomic_DNA"/>
</dbReference>
<protein>
    <submittedName>
        <fullName evidence="1">Uncharacterized protein</fullName>
    </submittedName>
</protein>
<gene>
    <name evidence="1" type="ORF">NYM_LOCUS28824</name>
</gene>
<dbReference type="AlphaFoldDB" id="A0A5K1H5W0"/>
<proteinExistence type="predicted"/>
<accession>A0A5K1H5W0</accession>
<reference evidence="1" key="1">
    <citation type="submission" date="2019-09" db="EMBL/GenBank/DDBJ databases">
        <authorList>
            <person name="Zhang L."/>
        </authorList>
    </citation>
    <scope>NUCLEOTIDE SEQUENCE</scope>
</reference>
<sequence>MEETSWGKEEVALSCDFPSKLGNRVRMLRDAVRLDEGRETSCGPRARVGSIGGRWRGTGLA</sequence>
<evidence type="ECO:0000313" key="1">
    <source>
        <dbReference type="EMBL" id="VVW83900.1"/>
    </source>
</evidence>
<name>A0A5K1H5W0_9MAGN</name>
<organism evidence="1">
    <name type="scientific">Nymphaea colorata</name>
    <name type="common">pocket water lily</name>
    <dbReference type="NCBI Taxonomy" id="210225"/>
    <lineage>
        <taxon>Eukaryota</taxon>
        <taxon>Viridiplantae</taxon>
        <taxon>Streptophyta</taxon>
        <taxon>Embryophyta</taxon>
        <taxon>Tracheophyta</taxon>
        <taxon>Spermatophyta</taxon>
        <taxon>Magnoliopsida</taxon>
        <taxon>Nymphaeales</taxon>
        <taxon>Nymphaeaceae</taxon>
        <taxon>Nymphaea</taxon>
    </lineage>
</organism>